<feature type="transmembrane region" description="Helical" evidence="6">
    <location>
        <begin position="97"/>
        <end position="118"/>
    </location>
</feature>
<reference evidence="7" key="1">
    <citation type="submission" date="2018-05" db="EMBL/GenBank/DDBJ databases">
        <authorList>
            <person name="Lanie J.A."/>
            <person name="Ng W.-L."/>
            <person name="Kazmierczak K.M."/>
            <person name="Andrzejewski T.M."/>
            <person name="Davidsen T.M."/>
            <person name="Wayne K.J."/>
            <person name="Tettelin H."/>
            <person name="Glass J.I."/>
            <person name="Rusch D."/>
            <person name="Podicherti R."/>
            <person name="Tsui H.-C.T."/>
            <person name="Winkler M.E."/>
        </authorList>
    </citation>
    <scope>NUCLEOTIDE SEQUENCE</scope>
</reference>
<protein>
    <recommendedName>
        <fullName evidence="8">Branched-chain amino acid ABC transporter permease</fullName>
    </recommendedName>
</protein>
<evidence type="ECO:0000256" key="3">
    <source>
        <dbReference type="ARBA" id="ARBA00022692"/>
    </source>
</evidence>
<dbReference type="GO" id="GO:0015658">
    <property type="term" value="F:branched-chain amino acid transmembrane transporter activity"/>
    <property type="evidence" value="ECO:0007669"/>
    <property type="project" value="InterPro"/>
</dbReference>
<feature type="transmembrane region" description="Helical" evidence="6">
    <location>
        <begin position="66"/>
        <end position="85"/>
    </location>
</feature>
<evidence type="ECO:0000313" key="7">
    <source>
        <dbReference type="EMBL" id="SVD43327.1"/>
    </source>
</evidence>
<keyword evidence="3 6" id="KW-0812">Transmembrane</keyword>
<keyword evidence="2" id="KW-1003">Cell membrane</keyword>
<accession>A0A382VA79</accession>
<dbReference type="AlphaFoldDB" id="A0A382VA79"/>
<feature type="transmembrane region" description="Helical" evidence="6">
    <location>
        <begin position="39"/>
        <end position="59"/>
    </location>
</feature>
<comment type="subcellular location">
    <subcellularLocation>
        <location evidence="1">Cell membrane</location>
        <topology evidence="1">Multi-pass membrane protein</topology>
    </subcellularLocation>
</comment>
<keyword evidence="5 6" id="KW-0472">Membrane</keyword>
<dbReference type="InterPro" id="IPR001851">
    <property type="entry name" value="ABC_transp_permease"/>
</dbReference>
<gene>
    <name evidence="7" type="ORF">METZ01_LOCUS396181</name>
</gene>
<dbReference type="EMBL" id="UINC01150340">
    <property type="protein sequence ID" value="SVD43327.1"/>
    <property type="molecule type" value="Genomic_DNA"/>
</dbReference>
<dbReference type="InterPro" id="IPR043428">
    <property type="entry name" value="LivM-like"/>
</dbReference>
<evidence type="ECO:0008006" key="8">
    <source>
        <dbReference type="Google" id="ProtNLM"/>
    </source>
</evidence>
<dbReference type="PANTHER" id="PTHR30482">
    <property type="entry name" value="HIGH-AFFINITY BRANCHED-CHAIN AMINO ACID TRANSPORT SYSTEM PERMEASE"/>
    <property type="match status" value="1"/>
</dbReference>
<dbReference type="Pfam" id="PF02653">
    <property type="entry name" value="BPD_transp_2"/>
    <property type="match status" value="1"/>
</dbReference>
<evidence type="ECO:0000256" key="4">
    <source>
        <dbReference type="ARBA" id="ARBA00022989"/>
    </source>
</evidence>
<proteinExistence type="predicted"/>
<feature type="non-terminal residue" evidence="7">
    <location>
        <position position="1"/>
    </location>
</feature>
<evidence type="ECO:0000256" key="5">
    <source>
        <dbReference type="ARBA" id="ARBA00023136"/>
    </source>
</evidence>
<keyword evidence="4 6" id="KW-1133">Transmembrane helix</keyword>
<feature type="transmembrane region" description="Helical" evidence="6">
    <location>
        <begin position="125"/>
        <end position="145"/>
    </location>
</feature>
<dbReference type="GO" id="GO:0005886">
    <property type="term" value="C:plasma membrane"/>
    <property type="evidence" value="ECO:0007669"/>
    <property type="project" value="UniProtKB-SubCell"/>
</dbReference>
<name>A0A382VA79_9ZZZZ</name>
<evidence type="ECO:0000256" key="6">
    <source>
        <dbReference type="SAM" id="Phobius"/>
    </source>
</evidence>
<feature type="transmembrane region" description="Helical" evidence="6">
    <location>
        <begin position="225"/>
        <end position="249"/>
    </location>
</feature>
<dbReference type="PANTHER" id="PTHR30482:SF17">
    <property type="entry name" value="ABC TRANSPORTER ATP-BINDING PROTEIN"/>
    <property type="match status" value="1"/>
</dbReference>
<feature type="transmembrane region" description="Helical" evidence="6">
    <location>
        <begin position="12"/>
        <end position="33"/>
    </location>
</feature>
<evidence type="ECO:0000256" key="1">
    <source>
        <dbReference type="ARBA" id="ARBA00004651"/>
    </source>
</evidence>
<sequence>MIERLDTMYQRLLSRNILVAVIIVILAIAAPYLANTYTISLVIEVLIFSIFAMSLNLLVGYTGLPSFGHAAFFGLGAYIIAYISGVNDLTLSFTNNILLTLPMVVIGTGIIALIVGSLALRTDGIYFLMITLAFAQMLFSVAMRWSAVTGGSDGLIGIPRPEIDLGIWKYSFESRTAFYYFVVTTFVAIYFGLHNIIHSPFGLALKGIKSNQMRMQVLGYKTLNYKISIFVLAGVIAGIAGMLLAQFYWHASPENLYWTISGQALIMV</sequence>
<evidence type="ECO:0000256" key="2">
    <source>
        <dbReference type="ARBA" id="ARBA00022475"/>
    </source>
</evidence>
<feature type="non-terminal residue" evidence="7">
    <location>
        <position position="268"/>
    </location>
</feature>
<feature type="transmembrane region" description="Helical" evidence="6">
    <location>
        <begin position="178"/>
        <end position="205"/>
    </location>
</feature>
<dbReference type="CDD" id="cd06581">
    <property type="entry name" value="TM_PBP1_LivM_like"/>
    <property type="match status" value="1"/>
</dbReference>
<organism evidence="7">
    <name type="scientific">marine metagenome</name>
    <dbReference type="NCBI Taxonomy" id="408172"/>
    <lineage>
        <taxon>unclassified sequences</taxon>
        <taxon>metagenomes</taxon>
        <taxon>ecological metagenomes</taxon>
    </lineage>
</organism>